<sequence>MAGNALHGIAGIEDYWERRTMRSRRPAPSAMADRILLDLLGLGIEQALQHLGQTRPDFDAFAAWVVATAGPPDPEKIARYNAWVAGDPVPEATAREFAAIDAMAPVLDADDLAQWDRLGYVVLRRAIEPDEAAAAEALLWRLLDARPDDPSGWYGPRTNGIMIQHFQDPVLEVARRSKRIYKAFAQLHGTGDLWASTDRMGFNPPEHAGYRFPGPHLHWDMSLASPRPLSTGGILYLTDTDANQGALQVVPGFHHRLDGWLAEIGDADPRTVDLSAEAVPIPARAGDLVIWRHELPHGASPNTATRPRMVQYVNRYSPEEIEQRVWL</sequence>
<dbReference type="Proteomes" id="UP000583454">
    <property type="component" value="Unassembled WGS sequence"/>
</dbReference>
<evidence type="ECO:0008006" key="3">
    <source>
        <dbReference type="Google" id="ProtNLM"/>
    </source>
</evidence>
<dbReference type="SUPFAM" id="SSF51197">
    <property type="entry name" value="Clavaminate synthase-like"/>
    <property type="match status" value="1"/>
</dbReference>
<reference evidence="1 2" key="1">
    <citation type="submission" date="2020-08" db="EMBL/GenBank/DDBJ databases">
        <title>Genomic Encyclopedia of Type Strains, Phase IV (KMG-IV): sequencing the most valuable type-strain genomes for metagenomic binning, comparative biology and taxonomic classification.</title>
        <authorList>
            <person name="Goeker M."/>
        </authorList>
    </citation>
    <scope>NUCLEOTIDE SEQUENCE [LARGE SCALE GENOMIC DNA]</scope>
    <source>
        <strain evidence="1 2">DSM 2163</strain>
    </source>
</reference>
<dbReference type="Pfam" id="PF05721">
    <property type="entry name" value="PhyH"/>
    <property type="match status" value="1"/>
</dbReference>
<dbReference type="EMBL" id="JACHOP010000009">
    <property type="protein sequence ID" value="MBB5757829.1"/>
    <property type="molecule type" value="Genomic_DNA"/>
</dbReference>
<organism evidence="1 2">
    <name type="scientific">Methylorubrum rhodinum</name>
    <dbReference type="NCBI Taxonomy" id="29428"/>
    <lineage>
        <taxon>Bacteria</taxon>
        <taxon>Pseudomonadati</taxon>
        <taxon>Pseudomonadota</taxon>
        <taxon>Alphaproteobacteria</taxon>
        <taxon>Hyphomicrobiales</taxon>
        <taxon>Methylobacteriaceae</taxon>
        <taxon>Methylorubrum</taxon>
    </lineage>
</organism>
<dbReference type="RefSeq" id="WP_210306456.1">
    <property type="nucleotide sequence ID" value="NZ_JACHOP010000009.1"/>
</dbReference>
<dbReference type="AlphaFoldDB" id="A0A840ZIS9"/>
<accession>A0A840ZIS9</accession>
<protein>
    <recommendedName>
        <fullName evidence="3">Phytanoyl-CoA dioxygenase</fullName>
    </recommendedName>
</protein>
<proteinExistence type="predicted"/>
<keyword evidence="2" id="KW-1185">Reference proteome</keyword>
<comment type="caution">
    <text evidence="1">The sequence shown here is derived from an EMBL/GenBank/DDBJ whole genome shotgun (WGS) entry which is preliminary data.</text>
</comment>
<dbReference type="GO" id="GO:0016706">
    <property type="term" value="F:2-oxoglutarate-dependent dioxygenase activity"/>
    <property type="evidence" value="ECO:0007669"/>
    <property type="project" value="UniProtKB-ARBA"/>
</dbReference>
<evidence type="ECO:0000313" key="2">
    <source>
        <dbReference type="Proteomes" id="UP000583454"/>
    </source>
</evidence>
<gene>
    <name evidence="1" type="ORF">HNR00_002545</name>
</gene>
<dbReference type="Gene3D" id="2.60.120.620">
    <property type="entry name" value="q2cbj1_9rhob like domain"/>
    <property type="match status" value="1"/>
</dbReference>
<evidence type="ECO:0000313" key="1">
    <source>
        <dbReference type="EMBL" id="MBB5757829.1"/>
    </source>
</evidence>
<dbReference type="PANTHER" id="PTHR31630">
    <property type="entry name" value="PHYTANOYL-COA DIOXYGENASE-RELATED-RELATED"/>
    <property type="match status" value="1"/>
</dbReference>
<dbReference type="PANTHER" id="PTHR31630:SF6">
    <property type="entry name" value="PHYTANOYL-COA DIOXYGENASE-RELATED"/>
    <property type="match status" value="1"/>
</dbReference>
<name>A0A840ZIS9_9HYPH</name>
<dbReference type="InterPro" id="IPR008775">
    <property type="entry name" value="Phytyl_CoA_dOase-like"/>
</dbReference>